<dbReference type="Pfam" id="PF08284">
    <property type="entry name" value="RVP_2"/>
    <property type="match status" value="1"/>
</dbReference>
<feature type="region of interest" description="Disordered" evidence="1">
    <location>
        <begin position="24"/>
        <end position="43"/>
    </location>
</feature>
<evidence type="ECO:0000313" key="2">
    <source>
        <dbReference type="EMBL" id="GMF41111.1"/>
    </source>
</evidence>
<comment type="caution">
    <text evidence="2">The sequence shown here is derived from an EMBL/GenBank/DDBJ whole genome shotgun (WGS) entry which is preliminary data.</text>
</comment>
<gene>
    <name evidence="2" type="ORF">Pfra01_001288000</name>
</gene>
<evidence type="ECO:0000313" key="3">
    <source>
        <dbReference type="Proteomes" id="UP001165121"/>
    </source>
</evidence>
<dbReference type="Proteomes" id="UP001165121">
    <property type="component" value="Unassembled WGS sequence"/>
</dbReference>
<reference evidence="2" key="1">
    <citation type="submission" date="2023-04" db="EMBL/GenBank/DDBJ databases">
        <title>Phytophthora fragariaefolia NBRC 109709.</title>
        <authorList>
            <person name="Ichikawa N."/>
            <person name="Sato H."/>
            <person name="Tonouchi N."/>
        </authorList>
    </citation>
    <scope>NUCLEOTIDE SEQUENCE</scope>
    <source>
        <strain evidence="2">NBRC 109709</strain>
    </source>
</reference>
<dbReference type="EMBL" id="BSXT01001309">
    <property type="protein sequence ID" value="GMF41111.1"/>
    <property type="molecule type" value="Genomic_DNA"/>
</dbReference>
<dbReference type="AlphaFoldDB" id="A0A9W7CSV7"/>
<dbReference type="InterPro" id="IPR021109">
    <property type="entry name" value="Peptidase_aspartic_dom_sf"/>
</dbReference>
<accession>A0A9W7CSV7</accession>
<proteinExistence type="predicted"/>
<protein>
    <submittedName>
        <fullName evidence="2">Unnamed protein product</fullName>
    </submittedName>
</protein>
<organism evidence="2 3">
    <name type="scientific">Phytophthora fragariaefolia</name>
    <dbReference type="NCBI Taxonomy" id="1490495"/>
    <lineage>
        <taxon>Eukaryota</taxon>
        <taxon>Sar</taxon>
        <taxon>Stramenopiles</taxon>
        <taxon>Oomycota</taxon>
        <taxon>Peronosporomycetes</taxon>
        <taxon>Peronosporales</taxon>
        <taxon>Peronosporaceae</taxon>
        <taxon>Phytophthora</taxon>
    </lineage>
</organism>
<keyword evidence="3" id="KW-1185">Reference proteome</keyword>
<name>A0A9W7CSV7_9STRA</name>
<sequence length="204" mass="22198">MCVASSEETTLTTPVSAQRLCTRPRASKNLRQPAGAGPPAGDAVERVDIGHAVSNTAAPIESHSHARLDFEEIKLHRSLLELRLATRVVVRTEKRVVHASISYKEKKFVGGVIVLDLDDKFDMVLGMPWFARHDPVIDWAKRTIVRFRSSGATESDGPVGAAYDPPAEAAQGAAASDLSARALTTARAVRESVSRIRRLKPNRI</sequence>
<dbReference type="Gene3D" id="2.40.70.10">
    <property type="entry name" value="Acid Proteases"/>
    <property type="match status" value="1"/>
</dbReference>
<evidence type="ECO:0000256" key="1">
    <source>
        <dbReference type="SAM" id="MobiDB-lite"/>
    </source>
</evidence>